<protein>
    <submittedName>
        <fullName evidence="2">DUF2752 domain-containing protein</fullName>
    </submittedName>
</protein>
<comment type="caution">
    <text evidence="2">The sequence shown here is derived from an EMBL/GenBank/DDBJ whole genome shotgun (WGS) entry which is preliminary data.</text>
</comment>
<evidence type="ECO:0000256" key="1">
    <source>
        <dbReference type="SAM" id="Phobius"/>
    </source>
</evidence>
<gene>
    <name evidence="2" type="ORF">IAB51_00075</name>
</gene>
<dbReference type="EMBL" id="DVJP01000002">
    <property type="protein sequence ID" value="HIS75183.1"/>
    <property type="molecule type" value="Genomic_DNA"/>
</dbReference>
<sequence length="143" mass="16270">MSFNRPVKPEWKKVLLWTLLLAVMILFLDVGCIFRKVTGIPCPGCGMTRAHLAALGFHFQRAFHYHPLWFLPIPLAAVQLFFPAGLFRERKWNNAAAVLLLSLVLAVYAVRMILYFPDTPPMEYQADSLLGWLLTLLGMDLPV</sequence>
<keyword evidence="1" id="KW-0812">Transmembrane</keyword>
<organism evidence="2 3">
    <name type="scientific">Candidatus Merdivicinus excrementipullorum</name>
    <dbReference type="NCBI Taxonomy" id="2840867"/>
    <lineage>
        <taxon>Bacteria</taxon>
        <taxon>Bacillati</taxon>
        <taxon>Bacillota</taxon>
        <taxon>Clostridia</taxon>
        <taxon>Eubacteriales</taxon>
        <taxon>Oscillospiraceae</taxon>
        <taxon>Oscillospiraceae incertae sedis</taxon>
        <taxon>Candidatus Merdivicinus</taxon>
    </lineage>
</organism>
<evidence type="ECO:0000313" key="2">
    <source>
        <dbReference type="EMBL" id="HIS75183.1"/>
    </source>
</evidence>
<name>A0A9D1FKK9_9FIRM</name>
<reference evidence="2" key="2">
    <citation type="journal article" date="2021" name="PeerJ">
        <title>Extensive microbial diversity within the chicken gut microbiome revealed by metagenomics and culture.</title>
        <authorList>
            <person name="Gilroy R."/>
            <person name="Ravi A."/>
            <person name="Getino M."/>
            <person name="Pursley I."/>
            <person name="Horton D.L."/>
            <person name="Alikhan N.F."/>
            <person name="Baker D."/>
            <person name="Gharbi K."/>
            <person name="Hall N."/>
            <person name="Watson M."/>
            <person name="Adriaenssens E.M."/>
            <person name="Foster-Nyarko E."/>
            <person name="Jarju S."/>
            <person name="Secka A."/>
            <person name="Antonio M."/>
            <person name="Oren A."/>
            <person name="Chaudhuri R.R."/>
            <person name="La Ragione R."/>
            <person name="Hildebrand F."/>
            <person name="Pallen M.J."/>
        </authorList>
    </citation>
    <scope>NUCLEOTIDE SEQUENCE</scope>
    <source>
        <strain evidence="2">CHK199-13235</strain>
    </source>
</reference>
<dbReference type="AlphaFoldDB" id="A0A9D1FKK9"/>
<keyword evidence="1" id="KW-0472">Membrane</keyword>
<keyword evidence="1" id="KW-1133">Transmembrane helix</keyword>
<dbReference type="InterPro" id="IPR021215">
    <property type="entry name" value="DUF2752"/>
</dbReference>
<evidence type="ECO:0000313" key="3">
    <source>
        <dbReference type="Proteomes" id="UP000824002"/>
    </source>
</evidence>
<dbReference type="Pfam" id="PF10825">
    <property type="entry name" value="DUF2752"/>
    <property type="match status" value="1"/>
</dbReference>
<accession>A0A9D1FKK9</accession>
<reference evidence="2" key="1">
    <citation type="submission" date="2020-10" db="EMBL/GenBank/DDBJ databases">
        <authorList>
            <person name="Gilroy R."/>
        </authorList>
    </citation>
    <scope>NUCLEOTIDE SEQUENCE</scope>
    <source>
        <strain evidence="2">CHK199-13235</strain>
    </source>
</reference>
<proteinExistence type="predicted"/>
<feature type="transmembrane region" description="Helical" evidence="1">
    <location>
        <begin position="63"/>
        <end position="82"/>
    </location>
</feature>
<dbReference type="Proteomes" id="UP000824002">
    <property type="component" value="Unassembled WGS sequence"/>
</dbReference>
<feature type="transmembrane region" description="Helical" evidence="1">
    <location>
        <begin position="94"/>
        <end position="116"/>
    </location>
</feature>